<accession>A0A927C0L0</accession>
<comment type="caution">
    <text evidence="2">The sequence shown here is derived from an EMBL/GenBank/DDBJ whole genome shotgun (WGS) entry which is preliminary data.</text>
</comment>
<keyword evidence="3" id="KW-1185">Reference proteome</keyword>
<dbReference type="EMBL" id="JACXLD010000001">
    <property type="protein sequence ID" value="MBD2857827.1"/>
    <property type="molecule type" value="Genomic_DNA"/>
</dbReference>
<gene>
    <name evidence="2" type="ORF">IB286_02325</name>
</gene>
<evidence type="ECO:0000313" key="2">
    <source>
        <dbReference type="EMBL" id="MBD2857827.1"/>
    </source>
</evidence>
<protein>
    <submittedName>
        <fullName evidence="2">Uncharacterized protein</fullName>
    </submittedName>
</protein>
<name>A0A927C0L0_9GAMM</name>
<organism evidence="2 3">
    <name type="scientific">Spongiibacter pelagi</name>
    <dbReference type="NCBI Taxonomy" id="2760804"/>
    <lineage>
        <taxon>Bacteria</taxon>
        <taxon>Pseudomonadati</taxon>
        <taxon>Pseudomonadota</taxon>
        <taxon>Gammaproteobacteria</taxon>
        <taxon>Cellvibrionales</taxon>
        <taxon>Spongiibacteraceae</taxon>
        <taxon>Spongiibacter</taxon>
    </lineage>
</organism>
<dbReference type="RefSeq" id="WP_190762043.1">
    <property type="nucleotide sequence ID" value="NZ_JACXLD010000001.1"/>
</dbReference>
<evidence type="ECO:0000313" key="3">
    <source>
        <dbReference type="Proteomes" id="UP000610558"/>
    </source>
</evidence>
<sequence>MNIAKLQKQLEAEHKALEQKSKFITELQALMNKYGQSEEALLAILSETSAAAPAKRGRKPGSKVAAKAPAKAKKAAAAKGRKKQAPRPLRKFKNTKTGEIAESRAPQVDKTIKAWAKELKVDWRTLEV</sequence>
<proteinExistence type="predicted"/>
<dbReference type="Proteomes" id="UP000610558">
    <property type="component" value="Unassembled WGS sequence"/>
</dbReference>
<evidence type="ECO:0000256" key="1">
    <source>
        <dbReference type="SAM" id="MobiDB-lite"/>
    </source>
</evidence>
<feature type="compositionally biased region" description="Basic residues" evidence="1">
    <location>
        <begin position="70"/>
        <end position="94"/>
    </location>
</feature>
<reference evidence="2" key="1">
    <citation type="submission" date="2020-09" db="EMBL/GenBank/DDBJ databases">
        <authorList>
            <person name="Yoon J.-W."/>
        </authorList>
    </citation>
    <scope>NUCLEOTIDE SEQUENCE</scope>
    <source>
        <strain evidence="2">KMU-158</strain>
    </source>
</reference>
<dbReference type="AlphaFoldDB" id="A0A927C0L0"/>
<feature type="region of interest" description="Disordered" evidence="1">
    <location>
        <begin position="50"/>
        <end position="103"/>
    </location>
</feature>